<evidence type="ECO:0000256" key="2">
    <source>
        <dbReference type="ARBA" id="ARBA00022670"/>
    </source>
</evidence>
<organism evidence="12 13">
    <name type="scientific">Pleurodeles waltl</name>
    <name type="common">Iberian ribbed newt</name>
    <dbReference type="NCBI Taxonomy" id="8319"/>
    <lineage>
        <taxon>Eukaryota</taxon>
        <taxon>Metazoa</taxon>
        <taxon>Chordata</taxon>
        <taxon>Craniata</taxon>
        <taxon>Vertebrata</taxon>
        <taxon>Euteleostomi</taxon>
        <taxon>Amphibia</taxon>
        <taxon>Batrachia</taxon>
        <taxon>Caudata</taxon>
        <taxon>Salamandroidea</taxon>
        <taxon>Salamandridae</taxon>
        <taxon>Pleurodelinae</taxon>
        <taxon>Pleurodeles</taxon>
    </lineage>
</organism>
<keyword evidence="3" id="KW-0053">Apoptosis</keyword>
<dbReference type="InterPro" id="IPR033139">
    <property type="entry name" value="Caspase_cys_AS"/>
</dbReference>
<accession>A0AAV7QIH2</accession>
<dbReference type="InterPro" id="IPR029030">
    <property type="entry name" value="Caspase-like_dom_sf"/>
</dbReference>
<dbReference type="InterPro" id="IPR015917">
    <property type="entry name" value="Pept_C14A"/>
</dbReference>
<evidence type="ECO:0008006" key="14">
    <source>
        <dbReference type="Google" id="ProtNLM"/>
    </source>
</evidence>
<keyword evidence="4" id="KW-0378">Hydrolase</keyword>
<gene>
    <name evidence="12" type="ORF">NDU88_006701</name>
</gene>
<dbReference type="InterPro" id="IPR002398">
    <property type="entry name" value="Pept_C14"/>
</dbReference>
<dbReference type="Pfam" id="PF00656">
    <property type="entry name" value="Peptidase_C14"/>
    <property type="match status" value="1"/>
</dbReference>
<dbReference type="EMBL" id="JANPWB010000010">
    <property type="protein sequence ID" value="KAJ1140346.1"/>
    <property type="molecule type" value="Genomic_DNA"/>
</dbReference>
<evidence type="ECO:0000256" key="7">
    <source>
        <dbReference type="PIRSR" id="PIRSR038001-1"/>
    </source>
</evidence>
<evidence type="ECO:0000256" key="8">
    <source>
        <dbReference type="RuleBase" id="RU003971"/>
    </source>
</evidence>
<evidence type="ECO:0000256" key="9">
    <source>
        <dbReference type="SAM" id="MobiDB-lite"/>
    </source>
</evidence>
<keyword evidence="2" id="KW-0645">Protease</keyword>
<dbReference type="FunFam" id="3.40.50.1460:FF:000001">
    <property type="entry name" value="Caspase-3 preproprotein"/>
    <property type="match status" value="1"/>
</dbReference>
<dbReference type="SUPFAM" id="SSF52129">
    <property type="entry name" value="Caspase-like"/>
    <property type="match status" value="1"/>
</dbReference>
<evidence type="ECO:0000256" key="3">
    <source>
        <dbReference type="ARBA" id="ARBA00022703"/>
    </source>
</evidence>
<dbReference type="InterPro" id="IPR011600">
    <property type="entry name" value="Pept_C14_caspase"/>
</dbReference>
<dbReference type="InterPro" id="IPR001309">
    <property type="entry name" value="Pept_C14_p20"/>
</dbReference>
<feature type="region of interest" description="Disordered" evidence="9">
    <location>
        <begin position="1"/>
        <end position="59"/>
    </location>
</feature>
<feature type="active site" evidence="7">
    <location>
        <position position="194"/>
    </location>
</feature>
<name>A0AAV7QIH2_PLEWA</name>
<evidence type="ECO:0000256" key="5">
    <source>
        <dbReference type="ARBA" id="ARBA00022807"/>
    </source>
</evidence>
<dbReference type="InterPro" id="IPR016129">
    <property type="entry name" value="Caspase_his_AS"/>
</dbReference>
<protein>
    <recommendedName>
        <fullName evidence="14">Caspase-7</fullName>
    </recommendedName>
</protein>
<comment type="caution">
    <text evidence="12">The sequence shown here is derived from an EMBL/GenBank/DDBJ whole genome shotgun (WGS) entry which is preliminary data.</text>
</comment>
<dbReference type="PROSITE" id="PS50208">
    <property type="entry name" value="CASPASE_P20"/>
    <property type="match status" value="1"/>
</dbReference>
<proteinExistence type="inferred from homology"/>
<dbReference type="CDD" id="cd00032">
    <property type="entry name" value="CASc"/>
    <property type="match status" value="1"/>
</dbReference>
<reference evidence="12" key="1">
    <citation type="journal article" date="2022" name="bioRxiv">
        <title>Sequencing and chromosome-scale assembly of the giantPleurodeles waltlgenome.</title>
        <authorList>
            <person name="Brown T."/>
            <person name="Elewa A."/>
            <person name="Iarovenko S."/>
            <person name="Subramanian E."/>
            <person name="Araus A.J."/>
            <person name="Petzold A."/>
            <person name="Susuki M."/>
            <person name="Suzuki K.-i.T."/>
            <person name="Hayashi T."/>
            <person name="Toyoda A."/>
            <person name="Oliveira C."/>
            <person name="Osipova E."/>
            <person name="Leigh N.D."/>
            <person name="Simon A."/>
            <person name="Yun M.H."/>
        </authorList>
    </citation>
    <scope>NUCLEOTIDE SEQUENCE</scope>
    <source>
        <strain evidence="12">20211129_DDA</strain>
        <tissue evidence="12">Liver</tissue>
    </source>
</reference>
<dbReference type="GO" id="GO:0004197">
    <property type="term" value="F:cysteine-type endopeptidase activity"/>
    <property type="evidence" value="ECO:0007669"/>
    <property type="project" value="InterPro"/>
</dbReference>
<evidence type="ECO:0000256" key="4">
    <source>
        <dbReference type="ARBA" id="ARBA00022801"/>
    </source>
</evidence>
<dbReference type="SMART" id="SM00115">
    <property type="entry name" value="CASc"/>
    <property type="match status" value="1"/>
</dbReference>
<dbReference type="InterPro" id="IPR002138">
    <property type="entry name" value="Pept_C14_p10"/>
</dbReference>
<dbReference type="Proteomes" id="UP001066276">
    <property type="component" value="Chromosome 6"/>
</dbReference>
<dbReference type="PIRSF" id="PIRSF038001">
    <property type="entry name" value="Caspase_ICE"/>
    <property type="match status" value="1"/>
</dbReference>
<feature type="domain" description="Caspase family p10" evidence="10">
    <location>
        <begin position="220"/>
        <end position="314"/>
    </location>
</feature>
<evidence type="ECO:0000259" key="10">
    <source>
        <dbReference type="PROSITE" id="PS50207"/>
    </source>
</evidence>
<keyword evidence="5" id="KW-0788">Thiol protease</keyword>
<evidence type="ECO:0000259" key="11">
    <source>
        <dbReference type="PROSITE" id="PS50208"/>
    </source>
</evidence>
<feature type="domain" description="Caspase family p20" evidence="11">
    <location>
        <begin position="74"/>
        <end position="198"/>
    </location>
</feature>
<evidence type="ECO:0000313" key="12">
    <source>
        <dbReference type="EMBL" id="KAJ1140346.1"/>
    </source>
</evidence>
<sequence length="314" mass="34926">MDSQLETMETSDADCVSDVEGGDTPDARPDRSSWIPTLIKSKKKKEGEQPPASSTSSPHRVVAQPYLYNMKYANVGKCVIINNENFHRSTGMGARSGSDKDAKDIQHCFQNLGFQVVVKNDQTCEKMEALLEKVAEEDHSNYACFACILLSHGEEGLIYGTDGTIPIKKMTTPFRGDQCRTLVGKPKLFFIQACRGSKLDIGIEADAATTSDSEEDDASPKNKIPIEADFLLAYSTVEGYYAWRNVRDGSWFIQSLCKEINEHGRQLEIMQILTRVNFAVATGFESANIDPDFDGKKQVPCITSMLTKELYFQT</sequence>
<comment type="similarity">
    <text evidence="1 8">Belongs to the peptidase C14A family.</text>
</comment>
<dbReference type="PROSITE" id="PS01121">
    <property type="entry name" value="CASPASE_HIS"/>
    <property type="match status" value="1"/>
</dbReference>
<dbReference type="PROSITE" id="PS01122">
    <property type="entry name" value="CASPASE_CYS"/>
    <property type="match status" value="1"/>
</dbReference>
<keyword evidence="13" id="KW-1185">Reference proteome</keyword>
<feature type="active site" evidence="7">
    <location>
        <position position="152"/>
    </location>
</feature>
<evidence type="ECO:0000256" key="6">
    <source>
        <dbReference type="ARBA" id="ARBA00023145"/>
    </source>
</evidence>
<dbReference type="PRINTS" id="PR00376">
    <property type="entry name" value="IL1BCENZYME"/>
</dbReference>
<keyword evidence="6" id="KW-0865">Zymogen</keyword>
<evidence type="ECO:0000313" key="13">
    <source>
        <dbReference type="Proteomes" id="UP001066276"/>
    </source>
</evidence>
<dbReference type="PANTHER" id="PTHR10454">
    <property type="entry name" value="CASPASE"/>
    <property type="match status" value="1"/>
</dbReference>
<dbReference type="GO" id="GO:0005737">
    <property type="term" value="C:cytoplasm"/>
    <property type="evidence" value="ECO:0007669"/>
    <property type="project" value="TreeGrafter"/>
</dbReference>
<dbReference type="GO" id="GO:0006508">
    <property type="term" value="P:proteolysis"/>
    <property type="evidence" value="ECO:0007669"/>
    <property type="project" value="UniProtKB-KW"/>
</dbReference>
<dbReference type="GO" id="GO:0097194">
    <property type="term" value="P:execution phase of apoptosis"/>
    <property type="evidence" value="ECO:0007669"/>
    <property type="project" value="TreeGrafter"/>
</dbReference>
<dbReference type="Gene3D" id="3.40.50.1460">
    <property type="match status" value="1"/>
</dbReference>
<dbReference type="PANTHER" id="PTHR10454:SF31">
    <property type="entry name" value="CASPASE-7"/>
    <property type="match status" value="1"/>
</dbReference>
<dbReference type="GO" id="GO:0043525">
    <property type="term" value="P:positive regulation of neuron apoptotic process"/>
    <property type="evidence" value="ECO:0007669"/>
    <property type="project" value="TreeGrafter"/>
</dbReference>
<evidence type="ECO:0000256" key="1">
    <source>
        <dbReference type="ARBA" id="ARBA00010134"/>
    </source>
</evidence>
<dbReference type="AlphaFoldDB" id="A0AAV7QIH2"/>
<dbReference type="PROSITE" id="PS50207">
    <property type="entry name" value="CASPASE_P10"/>
    <property type="match status" value="1"/>
</dbReference>
<feature type="compositionally biased region" description="Acidic residues" evidence="9">
    <location>
        <begin position="9"/>
        <end position="23"/>
    </location>
</feature>